<proteinExistence type="predicted"/>
<accession>A0A6A6T747</accession>
<dbReference type="EMBL" id="MU004344">
    <property type="protein sequence ID" value="KAF2655829.1"/>
    <property type="molecule type" value="Genomic_DNA"/>
</dbReference>
<dbReference type="SMART" id="SM00906">
    <property type="entry name" value="Fungal_trans"/>
    <property type="match status" value="1"/>
</dbReference>
<dbReference type="Pfam" id="PF04082">
    <property type="entry name" value="Fungal_trans"/>
    <property type="match status" value="1"/>
</dbReference>
<keyword evidence="1" id="KW-0479">Metal-binding</keyword>
<dbReference type="GO" id="GO:0006351">
    <property type="term" value="P:DNA-templated transcription"/>
    <property type="evidence" value="ECO:0007669"/>
    <property type="project" value="InterPro"/>
</dbReference>
<dbReference type="PANTHER" id="PTHR47425">
    <property type="entry name" value="FARB-RELATED"/>
    <property type="match status" value="1"/>
</dbReference>
<dbReference type="Proteomes" id="UP000799324">
    <property type="component" value="Unassembled WGS sequence"/>
</dbReference>
<dbReference type="Gene3D" id="4.10.240.10">
    <property type="entry name" value="Zn(2)-C6 fungal-type DNA-binding domain"/>
    <property type="match status" value="1"/>
</dbReference>
<dbReference type="Pfam" id="PF00172">
    <property type="entry name" value="Zn_clus"/>
    <property type="match status" value="1"/>
</dbReference>
<protein>
    <recommendedName>
        <fullName evidence="5">Zn(2)-C6 fungal-type domain-containing protein</fullName>
    </recommendedName>
</protein>
<evidence type="ECO:0000256" key="1">
    <source>
        <dbReference type="ARBA" id="ARBA00022723"/>
    </source>
</evidence>
<dbReference type="InterPro" id="IPR036864">
    <property type="entry name" value="Zn2-C6_fun-type_DNA-bd_sf"/>
</dbReference>
<feature type="region of interest" description="Disordered" evidence="3">
    <location>
        <begin position="48"/>
        <end position="80"/>
    </location>
</feature>
<keyword evidence="7" id="KW-1185">Reference proteome</keyword>
<evidence type="ECO:0000256" key="4">
    <source>
        <dbReference type="SAM" id="Phobius"/>
    </source>
</evidence>
<keyword evidence="4" id="KW-1133">Transmembrane helix</keyword>
<keyword evidence="2" id="KW-0539">Nucleus</keyword>
<reference evidence="6" key="1">
    <citation type="journal article" date="2020" name="Stud. Mycol.">
        <title>101 Dothideomycetes genomes: a test case for predicting lifestyles and emergence of pathogens.</title>
        <authorList>
            <person name="Haridas S."/>
            <person name="Albert R."/>
            <person name="Binder M."/>
            <person name="Bloem J."/>
            <person name="Labutti K."/>
            <person name="Salamov A."/>
            <person name="Andreopoulos B."/>
            <person name="Baker S."/>
            <person name="Barry K."/>
            <person name="Bills G."/>
            <person name="Bluhm B."/>
            <person name="Cannon C."/>
            <person name="Castanera R."/>
            <person name="Culley D."/>
            <person name="Daum C."/>
            <person name="Ezra D."/>
            <person name="Gonzalez J."/>
            <person name="Henrissat B."/>
            <person name="Kuo A."/>
            <person name="Liang C."/>
            <person name="Lipzen A."/>
            <person name="Lutzoni F."/>
            <person name="Magnuson J."/>
            <person name="Mondo S."/>
            <person name="Nolan M."/>
            <person name="Ohm R."/>
            <person name="Pangilinan J."/>
            <person name="Park H.-J."/>
            <person name="Ramirez L."/>
            <person name="Alfaro M."/>
            <person name="Sun H."/>
            <person name="Tritt A."/>
            <person name="Yoshinaga Y."/>
            <person name="Zwiers L.-H."/>
            <person name="Turgeon B."/>
            <person name="Goodwin S."/>
            <person name="Spatafora J."/>
            <person name="Crous P."/>
            <person name="Grigoriev I."/>
        </authorList>
    </citation>
    <scope>NUCLEOTIDE SEQUENCE</scope>
    <source>
        <strain evidence="6">CBS 122681</strain>
    </source>
</reference>
<evidence type="ECO:0000256" key="2">
    <source>
        <dbReference type="ARBA" id="ARBA00023242"/>
    </source>
</evidence>
<dbReference type="PROSITE" id="PS00463">
    <property type="entry name" value="ZN2_CY6_FUNGAL_1"/>
    <property type="match status" value="1"/>
</dbReference>
<feature type="transmembrane region" description="Helical" evidence="4">
    <location>
        <begin position="184"/>
        <end position="206"/>
    </location>
</feature>
<evidence type="ECO:0000259" key="5">
    <source>
        <dbReference type="PROSITE" id="PS50048"/>
    </source>
</evidence>
<dbReference type="InterPro" id="IPR007219">
    <property type="entry name" value="XnlR_reg_dom"/>
</dbReference>
<name>A0A6A6T747_9PLEO</name>
<feature type="compositionally biased region" description="Polar residues" evidence="3">
    <location>
        <begin position="64"/>
        <end position="78"/>
    </location>
</feature>
<dbReference type="PANTHER" id="PTHR47425:SF3">
    <property type="entry name" value="ZN(II)2CYS6 TRANSCRIPTION FACTOR (EUROFUNG)"/>
    <property type="match status" value="1"/>
</dbReference>
<dbReference type="GO" id="GO:0003677">
    <property type="term" value="F:DNA binding"/>
    <property type="evidence" value="ECO:0007669"/>
    <property type="project" value="InterPro"/>
</dbReference>
<dbReference type="GO" id="GO:0000981">
    <property type="term" value="F:DNA-binding transcription factor activity, RNA polymerase II-specific"/>
    <property type="evidence" value="ECO:0007669"/>
    <property type="project" value="InterPro"/>
</dbReference>
<dbReference type="CDD" id="cd00067">
    <property type="entry name" value="GAL4"/>
    <property type="match status" value="1"/>
</dbReference>
<evidence type="ECO:0000313" key="7">
    <source>
        <dbReference type="Proteomes" id="UP000799324"/>
    </source>
</evidence>
<sequence length="542" mass="60256">MPRRRAVRVCESCHSHKIRCDADATYPCSKCVEKGDMCSIRTRKIYPPRKRAQHSSDSDKSRLHSNNATDEVPSTSRTCPDRSGIVAAAVIEPSTTRIAPVFVGKSGYGTILDAVGGATDCHFFIPATAEAALAADDLEYLKTKGCFTLPRESRELVDAYFHFVHPVFPVIDASAFMHDYEENGIAGINLLLLWSMFSVSASYLPILPQKMFKEKYVQRAKLLFDISQEKDKTVLVQSALLLSFWFADTEDVKQSWYWTGIAFSVAQTLGLQQKCMSTDTSMKISERLQALWCNIWQCCMIRDVWLAFSMGRPLRINMAGSYSLPTSQQNLCKHAEFSFQASYPQVEASKMTSMWQQLITISAVLRDVMTATTLSSSQLQTLESQITSREITDATFVLASADRHLKLHQYATTTALARAEGSSEALRRAADNTTSLIEGILRDELSMYCAPVTVPLVVPAMVTYLNMLKHKGVADLNTSRAKLGVYIELLSSLEDNYPAALIVKRIICTAKNTLVEGHTGAVFGNLYQDSLFLATGWDALDE</sequence>
<gene>
    <name evidence="6" type="ORF">K491DRAFT_410273</name>
</gene>
<dbReference type="CDD" id="cd12148">
    <property type="entry name" value="fungal_TF_MHR"/>
    <property type="match status" value="1"/>
</dbReference>
<dbReference type="SMART" id="SM00066">
    <property type="entry name" value="GAL4"/>
    <property type="match status" value="1"/>
</dbReference>
<feature type="domain" description="Zn(2)-C6 fungal-type" evidence="5">
    <location>
        <begin position="9"/>
        <end position="40"/>
    </location>
</feature>
<organism evidence="6 7">
    <name type="scientific">Lophiostoma macrostomum CBS 122681</name>
    <dbReference type="NCBI Taxonomy" id="1314788"/>
    <lineage>
        <taxon>Eukaryota</taxon>
        <taxon>Fungi</taxon>
        <taxon>Dikarya</taxon>
        <taxon>Ascomycota</taxon>
        <taxon>Pezizomycotina</taxon>
        <taxon>Dothideomycetes</taxon>
        <taxon>Pleosporomycetidae</taxon>
        <taxon>Pleosporales</taxon>
        <taxon>Lophiostomataceae</taxon>
        <taxon>Lophiostoma</taxon>
    </lineage>
</organism>
<dbReference type="AlphaFoldDB" id="A0A6A6T747"/>
<dbReference type="InterPro" id="IPR052761">
    <property type="entry name" value="Fungal_Detox/Toxin_TFs"/>
</dbReference>
<dbReference type="PROSITE" id="PS50048">
    <property type="entry name" value="ZN2_CY6_FUNGAL_2"/>
    <property type="match status" value="1"/>
</dbReference>
<dbReference type="InterPro" id="IPR001138">
    <property type="entry name" value="Zn2Cys6_DnaBD"/>
</dbReference>
<evidence type="ECO:0000256" key="3">
    <source>
        <dbReference type="SAM" id="MobiDB-lite"/>
    </source>
</evidence>
<dbReference type="SUPFAM" id="SSF57701">
    <property type="entry name" value="Zn2/Cys6 DNA-binding domain"/>
    <property type="match status" value="1"/>
</dbReference>
<dbReference type="GO" id="GO:0008270">
    <property type="term" value="F:zinc ion binding"/>
    <property type="evidence" value="ECO:0007669"/>
    <property type="project" value="InterPro"/>
</dbReference>
<keyword evidence="4" id="KW-0812">Transmembrane</keyword>
<dbReference type="OrthoDB" id="4161332at2759"/>
<evidence type="ECO:0000313" key="6">
    <source>
        <dbReference type="EMBL" id="KAF2655829.1"/>
    </source>
</evidence>
<keyword evidence="4" id="KW-0472">Membrane</keyword>